<feature type="domain" description="CBF1-interacting co-repressor CIR N-terminal" evidence="3">
    <location>
        <begin position="81"/>
        <end position="117"/>
    </location>
</feature>
<dbReference type="Pfam" id="PF10197">
    <property type="entry name" value="Cir_N"/>
    <property type="match status" value="1"/>
</dbReference>
<feature type="compositionally biased region" description="Basic and acidic residues" evidence="1">
    <location>
        <begin position="163"/>
        <end position="180"/>
    </location>
</feature>
<dbReference type="Proteomes" id="UP001629113">
    <property type="component" value="Unassembled WGS sequence"/>
</dbReference>
<dbReference type="SMART" id="SM01083">
    <property type="entry name" value="Cir_N"/>
    <property type="match status" value="1"/>
</dbReference>
<evidence type="ECO:0000313" key="5">
    <source>
        <dbReference type="Proteomes" id="UP001629113"/>
    </source>
</evidence>
<feature type="compositionally biased region" description="Basic and acidic residues" evidence="1">
    <location>
        <begin position="209"/>
        <end position="225"/>
    </location>
</feature>
<organism evidence="4 5">
    <name type="scientific">Phlyctema vagabunda</name>
    <dbReference type="NCBI Taxonomy" id="108571"/>
    <lineage>
        <taxon>Eukaryota</taxon>
        <taxon>Fungi</taxon>
        <taxon>Dikarya</taxon>
        <taxon>Ascomycota</taxon>
        <taxon>Pezizomycotina</taxon>
        <taxon>Leotiomycetes</taxon>
        <taxon>Helotiales</taxon>
        <taxon>Dermateaceae</taxon>
        <taxon>Phlyctema</taxon>
    </lineage>
</organism>
<dbReference type="EMBL" id="JBFCZG010000001">
    <property type="protein sequence ID" value="KAL3428191.1"/>
    <property type="molecule type" value="Genomic_DNA"/>
</dbReference>
<feature type="compositionally biased region" description="Basic and acidic residues" evidence="1">
    <location>
        <begin position="303"/>
        <end position="329"/>
    </location>
</feature>
<dbReference type="InterPro" id="IPR039875">
    <property type="entry name" value="LENG1-like"/>
</dbReference>
<dbReference type="PANTHER" id="PTHR22093">
    <property type="entry name" value="LEUKOCYTE RECEPTOR CLUSTER LRC MEMBER 1"/>
    <property type="match status" value="1"/>
</dbReference>
<feature type="compositionally biased region" description="Basic residues" evidence="1">
    <location>
        <begin position="401"/>
        <end position="414"/>
    </location>
</feature>
<keyword evidence="5" id="KW-1185">Reference proteome</keyword>
<gene>
    <name evidence="4" type="ORF">PVAG01_01700</name>
</gene>
<keyword evidence="2" id="KW-0732">Signal</keyword>
<dbReference type="PANTHER" id="PTHR22093:SF0">
    <property type="entry name" value="LEUKOCYTE RECEPTOR CLUSTER MEMBER 1"/>
    <property type="match status" value="1"/>
</dbReference>
<dbReference type="InterPro" id="IPR019339">
    <property type="entry name" value="CIR_N_dom"/>
</dbReference>
<feature type="region of interest" description="Disordered" evidence="1">
    <location>
        <begin position="101"/>
        <end position="225"/>
    </location>
</feature>
<accession>A0ABR4PXW5</accession>
<sequence length="414" mass="48794">MRFAWVGPLFLRLISLTSFVSATGGEGAVALGFRLTLPATPDTNSLSQPSLLSLDPNFFVQFGTQELRVPIMPLHLLGKKSWNVYNHDNIEKVKRDEAAARAREEAEEQRMQEIDAERRMQILRGEEPTPILEIEDKPEEHGRERRSGHERKRRKYGENETDYEMRVASDHTRPNEDRQLVLRNPTKDAPLIDHSGHIDLFPQEQPNKGTEKNAEAEKEKAKKQKEYEDQYTMRFSNAAGFKQSLKNPWYSKTTRALAASDDEPVSKDVWGNEDPRRKERQAARIVSSDPLAAMRQGAAQVRQVEKERKRWREQKERELRELKVDEEARKKRKRKYSDADEGEDDLEDFELDDPERSSSHQRRSHGEREDRHRHKSSRRSRKDETHSHSHRHRDRDDDGSRHRHRHRHRHRDRE</sequence>
<reference evidence="4 5" key="1">
    <citation type="submission" date="2024-06" db="EMBL/GenBank/DDBJ databases">
        <title>Complete genome of Phlyctema vagabunda strain 19-DSS-EL-015.</title>
        <authorList>
            <person name="Fiorenzani C."/>
        </authorList>
    </citation>
    <scope>NUCLEOTIDE SEQUENCE [LARGE SCALE GENOMIC DNA]</scope>
    <source>
        <strain evidence="4 5">19-DSS-EL-015</strain>
    </source>
</reference>
<feature type="compositionally biased region" description="Basic and acidic residues" evidence="1">
    <location>
        <begin position="273"/>
        <end position="282"/>
    </location>
</feature>
<evidence type="ECO:0000259" key="3">
    <source>
        <dbReference type="SMART" id="SM01083"/>
    </source>
</evidence>
<feature type="compositionally biased region" description="Basic residues" evidence="1">
    <location>
        <begin position="371"/>
        <end position="380"/>
    </location>
</feature>
<proteinExistence type="predicted"/>
<name>A0ABR4PXW5_9HELO</name>
<protein>
    <submittedName>
        <fullName evidence="4">Homocitrate synthase</fullName>
    </submittedName>
</protein>
<feature type="region of interest" description="Disordered" evidence="1">
    <location>
        <begin position="256"/>
        <end position="414"/>
    </location>
</feature>
<comment type="caution">
    <text evidence="4">The sequence shown here is derived from an EMBL/GenBank/DDBJ whole genome shotgun (WGS) entry which is preliminary data.</text>
</comment>
<evidence type="ECO:0000256" key="2">
    <source>
        <dbReference type="SAM" id="SignalP"/>
    </source>
</evidence>
<feature type="compositionally biased region" description="Basic and acidic residues" evidence="1">
    <location>
        <begin position="101"/>
        <end position="127"/>
    </location>
</feature>
<evidence type="ECO:0000256" key="1">
    <source>
        <dbReference type="SAM" id="MobiDB-lite"/>
    </source>
</evidence>
<feature type="compositionally biased region" description="Basic and acidic residues" evidence="1">
    <location>
        <begin position="134"/>
        <end position="147"/>
    </location>
</feature>
<evidence type="ECO:0000313" key="4">
    <source>
        <dbReference type="EMBL" id="KAL3428191.1"/>
    </source>
</evidence>
<feature type="chain" id="PRO_5045281081" evidence="2">
    <location>
        <begin position="23"/>
        <end position="414"/>
    </location>
</feature>
<feature type="signal peptide" evidence="2">
    <location>
        <begin position="1"/>
        <end position="22"/>
    </location>
</feature>
<feature type="compositionally biased region" description="Acidic residues" evidence="1">
    <location>
        <begin position="339"/>
        <end position="353"/>
    </location>
</feature>
<feature type="compositionally biased region" description="Basic and acidic residues" evidence="1">
    <location>
        <begin position="354"/>
        <end position="370"/>
    </location>
</feature>